<dbReference type="InterPro" id="IPR045455">
    <property type="entry name" value="NrS-1_pol-like_helicase"/>
</dbReference>
<dbReference type="STRING" id="665467.SAMN02982931_03763"/>
<evidence type="ECO:0000259" key="4">
    <source>
        <dbReference type="PROSITE" id="PS51206"/>
    </source>
</evidence>
<gene>
    <name evidence="5" type="ORF">SAMN02982931_03763</name>
</gene>
<dbReference type="InterPro" id="IPR014015">
    <property type="entry name" value="Helicase_SF3_DNA-vir"/>
</dbReference>
<keyword evidence="6" id="KW-1185">Reference proteome</keyword>
<dbReference type="Pfam" id="PF19263">
    <property type="entry name" value="DUF5906"/>
    <property type="match status" value="1"/>
</dbReference>
<sequence length="471" mass="52524">MLYGKPKASVNQATGDEMRDMVLNRQAPLTNAREFLLRERLPPIKFWRGAFYIWVGSHYRQLEDQAVDNGIWMFLDKMKVLNDKGAVVEFNPQPQDVRKTFEALKPITMVSTLVEAPSWLANGIDKKPADCIAFTNGIYHWPSKTLLKQDPDFFNTAAIGVAYDNALPPPTEWLGFLNTLWPDDPDSIRCLRQIIGYLMTYDTSFQKIFAFIGVKRGGKGTILRVIQEIMGRENYSSSTASDFGSDFGLQSAIDKLAVFFPDMIMKGLRGDAQAKLAGNFKAISGEDSVNAKRKYLSDYVGKLSARIVLAANEAISVSDASGALSSRLILLKFTHSFYGNEDRTLFSQKLRPELASIAMWALAGLDDLNEQHHFTQSQSGTDEINDIERLGSPVAAFVADRCTVATGAWCLKDQLYVEWGVWCSRNNAKTITLDQFARDLFSNLGAKVSKGRPTIEGKRVHTFTGIAINPE</sequence>
<dbReference type="GO" id="GO:0016787">
    <property type="term" value="F:hydrolase activity"/>
    <property type="evidence" value="ECO:0007669"/>
    <property type="project" value="UniProtKB-KW"/>
</dbReference>
<dbReference type="GO" id="GO:0005524">
    <property type="term" value="F:ATP binding"/>
    <property type="evidence" value="ECO:0007669"/>
    <property type="project" value="UniProtKB-KW"/>
</dbReference>
<proteinExistence type="predicted"/>
<keyword evidence="3" id="KW-0067">ATP-binding</keyword>
<evidence type="ECO:0000256" key="1">
    <source>
        <dbReference type="ARBA" id="ARBA00022741"/>
    </source>
</evidence>
<dbReference type="InterPro" id="IPR027417">
    <property type="entry name" value="P-loop_NTPase"/>
</dbReference>
<organism evidence="5 6">
    <name type="scientific">Bauldia litoralis</name>
    <dbReference type="NCBI Taxonomy" id="665467"/>
    <lineage>
        <taxon>Bacteria</taxon>
        <taxon>Pseudomonadati</taxon>
        <taxon>Pseudomonadota</taxon>
        <taxon>Alphaproteobacteria</taxon>
        <taxon>Hyphomicrobiales</taxon>
        <taxon>Kaistiaceae</taxon>
        <taxon>Bauldia</taxon>
    </lineage>
</organism>
<dbReference type="PANTHER" id="PTHR35372">
    <property type="entry name" value="ATP BINDING PROTEIN-RELATED"/>
    <property type="match status" value="1"/>
</dbReference>
<evidence type="ECO:0000256" key="2">
    <source>
        <dbReference type="ARBA" id="ARBA00022801"/>
    </source>
</evidence>
<name>A0A1G6DTR4_9HYPH</name>
<evidence type="ECO:0000313" key="6">
    <source>
        <dbReference type="Proteomes" id="UP000199071"/>
    </source>
</evidence>
<dbReference type="EMBL" id="FMXQ01000008">
    <property type="protein sequence ID" value="SDB48563.1"/>
    <property type="molecule type" value="Genomic_DNA"/>
</dbReference>
<keyword evidence="1" id="KW-0547">Nucleotide-binding</keyword>
<dbReference type="Gene3D" id="3.40.50.300">
    <property type="entry name" value="P-loop containing nucleotide triphosphate hydrolases"/>
    <property type="match status" value="1"/>
</dbReference>
<dbReference type="SUPFAM" id="SSF52540">
    <property type="entry name" value="P-loop containing nucleoside triphosphate hydrolases"/>
    <property type="match status" value="1"/>
</dbReference>
<dbReference type="PROSITE" id="PS51206">
    <property type="entry name" value="SF3_HELICASE_1"/>
    <property type="match status" value="1"/>
</dbReference>
<evidence type="ECO:0000256" key="3">
    <source>
        <dbReference type="ARBA" id="ARBA00022840"/>
    </source>
</evidence>
<dbReference type="InterPro" id="IPR006500">
    <property type="entry name" value="Helicase_put_C_phage/plasmid"/>
</dbReference>
<reference evidence="5 6" key="1">
    <citation type="submission" date="2016-10" db="EMBL/GenBank/DDBJ databases">
        <authorList>
            <person name="de Groot N.N."/>
        </authorList>
    </citation>
    <scope>NUCLEOTIDE SEQUENCE [LARGE SCALE GENOMIC DNA]</scope>
    <source>
        <strain evidence="5 6">ATCC 35022</strain>
    </source>
</reference>
<dbReference type="InterPro" id="IPR051620">
    <property type="entry name" value="ORF904-like_C"/>
</dbReference>
<dbReference type="NCBIfam" id="TIGR01613">
    <property type="entry name" value="primase_Cterm"/>
    <property type="match status" value="1"/>
</dbReference>
<accession>A0A1G6DTR4</accession>
<protein>
    <submittedName>
        <fullName evidence="5">Phage/plasmid primase, P4 family, C-terminal domain-containing protein</fullName>
    </submittedName>
</protein>
<dbReference type="InterPro" id="IPR014818">
    <property type="entry name" value="Phage/plasmid_primase_P4_C"/>
</dbReference>
<dbReference type="Pfam" id="PF08706">
    <property type="entry name" value="D5_N"/>
    <property type="match status" value="1"/>
</dbReference>
<feature type="domain" description="SF3 helicase" evidence="4">
    <location>
        <begin position="186"/>
        <end position="346"/>
    </location>
</feature>
<keyword evidence="2" id="KW-0378">Hydrolase</keyword>
<evidence type="ECO:0000313" key="5">
    <source>
        <dbReference type="EMBL" id="SDB48563.1"/>
    </source>
</evidence>
<dbReference type="AlphaFoldDB" id="A0A1G6DTR4"/>
<dbReference type="PANTHER" id="PTHR35372:SF2">
    <property type="entry name" value="SF3 HELICASE DOMAIN-CONTAINING PROTEIN"/>
    <property type="match status" value="1"/>
</dbReference>
<dbReference type="Proteomes" id="UP000199071">
    <property type="component" value="Unassembled WGS sequence"/>
</dbReference>